<evidence type="ECO:0000256" key="2">
    <source>
        <dbReference type="ARBA" id="ARBA00022448"/>
    </source>
</evidence>
<feature type="transmembrane region" description="Helical" evidence="9">
    <location>
        <begin position="89"/>
        <end position="113"/>
    </location>
</feature>
<evidence type="ECO:0000256" key="8">
    <source>
        <dbReference type="ARBA" id="ARBA00038436"/>
    </source>
</evidence>
<dbReference type="AlphaFoldDB" id="A0A1G8JCE9"/>
<feature type="transmembrane region" description="Helical" evidence="9">
    <location>
        <begin position="45"/>
        <end position="68"/>
    </location>
</feature>
<keyword evidence="12" id="KW-1185">Reference proteome</keyword>
<evidence type="ECO:0000256" key="4">
    <source>
        <dbReference type="ARBA" id="ARBA00022519"/>
    </source>
</evidence>
<keyword evidence="6 9" id="KW-1133">Transmembrane helix</keyword>
<name>A0A1G8JCE9_9BACI</name>
<evidence type="ECO:0000256" key="5">
    <source>
        <dbReference type="ARBA" id="ARBA00022692"/>
    </source>
</evidence>
<comment type="subcellular location">
    <subcellularLocation>
        <location evidence="1">Cell inner membrane</location>
        <topology evidence="1">Multi-pass membrane protein</topology>
    </subcellularLocation>
</comment>
<feature type="domain" description="Tripartite ATP-independent periplasmic transporters DctQ component" evidence="10">
    <location>
        <begin position="28"/>
        <end position="157"/>
    </location>
</feature>
<evidence type="ECO:0000256" key="9">
    <source>
        <dbReference type="SAM" id="Phobius"/>
    </source>
</evidence>
<dbReference type="Proteomes" id="UP000199163">
    <property type="component" value="Unassembled WGS sequence"/>
</dbReference>
<keyword evidence="5 9" id="KW-0812">Transmembrane</keyword>
<evidence type="ECO:0000259" key="10">
    <source>
        <dbReference type="Pfam" id="PF04290"/>
    </source>
</evidence>
<dbReference type="Pfam" id="PF04290">
    <property type="entry name" value="DctQ"/>
    <property type="match status" value="1"/>
</dbReference>
<sequence length="166" mass="18903">MVAKLNKLVNSFLNAMSYLGRGILVIIAFLIIADVFSANVLNHSIPWVLEITEYLLVFLTFFGAAWLLRENGHIQFDLVLNHLPERIRNFFTFISSCIGFIVSIVITIFGFLATIEMYTKGAYTDAMLQIPRFILLIIIPIGFLFLTVQFLRNIISFISGNGRRHV</sequence>
<proteinExistence type="inferred from homology"/>
<organism evidence="11 12">
    <name type="scientific">Alteribacillus persepolensis</name>
    <dbReference type="NCBI Taxonomy" id="568899"/>
    <lineage>
        <taxon>Bacteria</taxon>
        <taxon>Bacillati</taxon>
        <taxon>Bacillota</taxon>
        <taxon>Bacilli</taxon>
        <taxon>Bacillales</taxon>
        <taxon>Bacillaceae</taxon>
        <taxon>Alteribacillus</taxon>
    </lineage>
</organism>
<keyword evidence="4" id="KW-0997">Cell inner membrane</keyword>
<dbReference type="InterPro" id="IPR055348">
    <property type="entry name" value="DctQ"/>
</dbReference>
<evidence type="ECO:0000313" key="11">
    <source>
        <dbReference type="EMBL" id="SDI28667.1"/>
    </source>
</evidence>
<keyword evidence="2" id="KW-0813">Transport</keyword>
<comment type="similarity">
    <text evidence="8">Belongs to the TRAP transporter small permease family.</text>
</comment>
<feature type="transmembrane region" description="Helical" evidence="9">
    <location>
        <begin position="12"/>
        <end position="33"/>
    </location>
</feature>
<gene>
    <name evidence="11" type="ORF">SAMN05192534_13118</name>
</gene>
<evidence type="ECO:0000256" key="1">
    <source>
        <dbReference type="ARBA" id="ARBA00004429"/>
    </source>
</evidence>
<dbReference type="OrthoDB" id="2085311at2"/>
<keyword evidence="3" id="KW-1003">Cell membrane</keyword>
<evidence type="ECO:0000256" key="3">
    <source>
        <dbReference type="ARBA" id="ARBA00022475"/>
    </source>
</evidence>
<protein>
    <submittedName>
        <fullName evidence="11">TRAP-type C4-dicarboxylate transport system, small permease component</fullName>
    </submittedName>
</protein>
<dbReference type="GO" id="GO:0005886">
    <property type="term" value="C:plasma membrane"/>
    <property type="evidence" value="ECO:0007669"/>
    <property type="project" value="UniProtKB-SubCell"/>
</dbReference>
<dbReference type="EMBL" id="FNDK01000031">
    <property type="protein sequence ID" value="SDI28667.1"/>
    <property type="molecule type" value="Genomic_DNA"/>
</dbReference>
<evidence type="ECO:0000313" key="12">
    <source>
        <dbReference type="Proteomes" id="UP000199163"/>
    </source>
</evidence>
<feature type="transmembrane region" description="Helical" evidence="9">
    <location>
        <begin position="133"/>
        <end position="155"/>
    </location>
</feature>
<dbReference type="STRING" id="568899.SAMN05192534_13118"/>
<dbReference type="PANTHER" id="PTHR35011">
    <property type="entry name" value="2,3-DIKETO-L-GULONATE TRAP TRANSPORTER SMALL PERMEASE PROTEIN YIAM"/>
    <property type="match status" value="1"/>
</dbReference>
<evidence type="ECO:0000256" key="7">
    <source>
        <dbReference type="ARBA" id="ARBA00023136"/>
    </source>
</evidence>
<reference evidence="11 12" key="1">
    <citation type="submission" date="2016-10" db="EMBL/GenBank/DDBJ databases">
        <authorList>
            <person name="de Groot N.N."/>
        </authorList>
    </citation>
    <scope>NUCLEOTIDE SEQUENCE [LARGE SCALE GENOMIC DNA]</scope>
    <source>
        <strain evidence="11 12">DSM 21632</strain>
    </source>
</reference>
<dbReference type="InterPro" id="IPR007387">
    <property type="entry name" value="TRAP_DctQ"/>
</dbReference>
<accession>A0A1G8JCE9</accession>
<evidence type="ECO:0000256" key="6">
    <source>
        <dbReference type="ARBA" id="ARBA00022989"/>
    </source>
</evidence>
<keyword evidence="7 9" id="KW-0472">Membrane</keyword>
<dbReference type="RefSeq" id="WP_091276366.1">
    <property type="nucleotide sequence ID" value="NZ_FNDK01000031.1"/>
</dbReference>